<sequence length="122" mass="12756">MPDDPNYETGAREPVEKKQPDANEDVSQGTATNKLPPTPFGNSEPVDDVDEKPRHSDGQSLPFEGSPSPSTEQIAGAGPAISERSKDAHASAPNRQPGAYVEDDPLPNLPDGGASAAEGKPR</sequence>
<evidence type="ECO:0000313" key="3">
    <source>
        <dbReference type="Proteomes" id="UP000094412"/>
    </source>
</evidence>
<protein>
    <submittedName>
        <fullName evidence="2">Uncharacterized protein</fullName>
    </submittedName>
</protein>
<accession>A0A1C2EDC5</accession>
<evidence type="ECO:0000313" key="2">
    <source>
        <dbReference type="EMBL" id="OCX24957.1"/>
    </source>
</evidence>
<dbReference type="AlphaFoldDB" id="A0A1C2EDC5"/>
<dbReference type="RefSeq" id="WP_065996672.1">
    <property type="nucleotide sequence ID" value="NZ_MDEO01000019.1"/>
</dbReference>
<dbReference type="Proteomes" id="UP000094412">
    <property type="component" value="Unassembled WGS sequence"/>
</dbReference>
<comment type="caution">
    <text evidence="2">The sequence shown here is derived from an EMBL/GenBank/DDBJ whole genome shotgun (WGS) entry which is preliminary data.</text>
</comment>
<feature type="region of interest" description="Disordered" evidence="1">
    <location>
        <begin position="1"/>
        <end position="122"/>
    </location>
</feature>
<feature type="compositionally biased region" description="Polar residues" evidence="1">
    <location>
        <begin position="25"/>
        <end position="35"/>
    </location>
</feature>
<keyword evidence="3" id="KW-1185">Reference proteome</keyword>
<organism evidence="2 3">
    <name type="scientific">Mesorhizobium hungaricum</name>
    <dbReference type="NCBI Taxonomy" id="1566387"/>
    <lineage>
        <taxon>Bacteria</taxon>
        <taxon>Pseudomonadati</taxon>
        <taxon>Pseudomonadota</taxon>
        <taxon>Alphaproteobacteria</taxon>
        <taxon>Hyphomicrobiales</taxon>
        <taxon>Phyllobacteriaceae</taxon>
        <taxon>Mesorhizobium</taxon>
    </lineage>
</organism>
<evidence type="ECO:0000256" key="1">
    <source>
        <dbReference type="SAM" id="MobiDB-lite"/>
    </source>
</evidence>
<proteinExistence type="predicted"/>
<gene>
    <name evidence="2" type="ORF">QV13_01190</name>
</gene>
<dbReference type="EMBL" id="MDEO01000019">
    <property type="protein sequence ID" value="OCX24957.1"/>
    <property type="molecule type" value="Genomic_DNA"/>
</dbReference>
<name>A0A1C2EDC5_9HYPH</name>
<reference evidence="2 3" key="1">
    <citation type="submission" date="2016-08" db="EMBL/GenBank/DDBJ databases">
        <title>Whole genome sequence of Mesorhizobium sp. strain UASWS1009 isolated from industrial sewage.</title>
        <authorList>
            <person name="Crovadore J."/>
            <person name="Calmin G."/>
            <person name="Chablais R."/>
            <person name="Cochard B."/>
            <person name="Lefort F."/>
        </authorList>
    </citation>
    <scope>NUCLEOTIDE SEQUENCE [LARGE SCALE GENOMIC DNA]</scope>
    <source>
        <strain evidence="2 3">UASWS1009</strain>
    </source>
</reference>
<feature type="compositionally biased region" description="Basic and acidic residues" evidence="1">
    <location>
        <begin position="10"/>
        <end position="21"/>
    </location>
</feature>